<feature type="domain" description="ABC transporter" evidence="8">
    <location>
        <begin position="4"/>
        <end position="240"/>
    </location>
</feature>
<dbReference type="EMBL" id="CP031217">
    <property type="protein sequence ID" value="AXH12868.1"/>
    <property type="molecule type" value="Genomic_DNA"/>
</dbReference>
<dbReference type="InterPro" id="IPR003593">
    <property type="entry name" value="AAA+_ATPase"/>
</dbReference>
<keyword evidence="12" id="KW-1185">Reference proteome</keyword>
<evidence type="ECO:0000259" key="8">
    <source>
        <dbReference type="PROSITE" id="PS50893"/>
    </source>
</evidence>
<keyword evidence="6 10" id="KW-0067">ATP-binding</keyword>
<dbReference type="InterPro" id="IPR027417">
    <property type="entry name" value="P-loop_NTPase"/>
</dbReference>
<evidence type="ECO:0000313" key="9">
    <source>
        <dbReference type="EMBL" id="AXH12868.1"/>
    </source>
</evidence>
<dbReference type="InterPro" id="IPR003439">
    <property type="entry name" value="ABC_transporter-like_ATP-bd"/>
</dbReference>
<comment type="similarity">
    <text evidence="2">Belongs to the ABC transporter superfamily.</text>
</comment>
<evidence type="ECO:0000313" key="10">
    <source>
        <dbReference type="EMBL" id="RXK09007.1"/>
    </source>
</evidence>
<evidence type="ECO:0000256" key="6">
    <source>
        <dbReference type="ARBA" id="ARBA00022840"/>
    </source>
</evidence>
<gene>
    <name evidence="9" type="primary">nikD</name>
    <name evidence="9" type="ORF">ABIV_1879</name>
    <name evidence="10" type="ORF">CRV05_12070</name>
</gene>
<evidence type="ECO:0000313" key="12">
    <source>
        <dbReference type="Proteomes" id="UP000289193"/>
    </source>
</evidence>
<keyword evidence="4" id="KW-1003">Cell membrane</keyword>
<evidence type="ECO:0000256" key="1">
    <source>
        <dbReference type="ARBA" id="ARBA00004417"/>
    </source>
</evidence>
<dbReference type="PANTHER" id="PTHR43297:SF2">
    <property type="entry name" value="DIPEPTIDE TRANSPORT ATP-BINDING PROTEIN DPPD"/>
    <property type="match status" value="1"/>
</dbReference>
<dbReference type="EMBL" id="PDKM01000008">
    <property type="protein sequence ID" value="RXK09007.1"/>
    <property type="molecule type" value="Genomic_DNA"/>
</dbReference>
<dbReference type="PROSITE" id="PS50893">
    <property type="entry name" value="ABC_TRANSPORTER_2"/>
    <property type="match status" value="1"/>
</dbReference>
<dbReference type="RefSeq" id="WP_114839684.1">
    <property type="nucleotide sequence ID" value="NZ_CP031217.1"/>
</dbReference>
<dbReference type="Proteomes" id="UP000289193">
    <property type="component" value="Unassembled WGS sequence"/>
</dbReference>
<reference evidence="9 11" key="2">
    <citation type="submission" date="2018-07" db="EMBL/GenBank/DDBJ databases">
        <title>Complete genome of the Arcobacter bivalviorum type strain LMG 26154.</title>
        <authorList>
            <person name="Miller W.G."/>
            <person name="Yee E."/>
            <person name="Bono J.L."/>
        </authorList>
    </citation>
    <scope>NUCLEOTIDE SEQUENCE [LARGE SCALE GENOMIC DNA]</scope>
    <source>
        <strain evidence="9 11">LMG 26154</strain>
    </source>
</reference>
<sequence>MSYLQINNLTIENKTTKEILLNNINLTIDKNKILGIIGESGSGKSLLCKTLLGILPSNLKVKGSIKLNNIELLENSKIIKNSFSIILQEAMNAFNPLYKIKSHMLESIQIPLSKEKKIELCKKTLKRVGLNNTEKILTSYAHELSGGQLQRVMIAIALVQNKHIIVADEPTSSLDTINQKEIIEIFKNLKKTIIFVSHDLALISYLADEVIILKEGNIKEKSTKNNIFYKPKNSYTKFLLKTQKNLSEGFISCLK</sequence>
<keyword evidence="3" id="KW-0813">Transport</keyword>
<dbReference type="GO" id="GO:0016887">
    <property type="term" value="F:ATP hydrolysis activity"/>
    <property type="evidence" value="ECO:0007669"/>
    <property type="project" value="InterPro"/>
</dbReference>
<dbReference type="InterPro" id="IPR050388">
    <property type="entry name" value="ABC_Ni/Peptide_Import"/>
</dbReference>
<accession>A0AAX2A631</accession>
<evidence type="ECO:0000313" key="11">
    <source>
        <dbReference type="Proteomes" id="UP000253850"/>
    </source>
</evidence>
<dbReference type="GO" id="GO:0005886">
    <property type="term" value="C:plasma membrane"/>
    <property type="evidence" value="ECO:0007669"/>
    <property type="project" value="UniProtKB-SubCell"/>
</dbReference>
<evidence type="ECO:0000256" key="5">
    <source>
        <dbReference type="ARBA" id="ARBA00022741"/>
    </source>
</evidence>
<comment type="subcellular location">
    <subcellularLocation>
        <location evidence="1">Cell inner membrane</location>
        <topology evidence="1">Peripheral membrane protein</topology>
    </subcellularLocation>
</comment>
<dbReference type="GO" id="GO:0005524">
    <property type="term" value="F:ATP binding"/>
    <property type="evidence" value="ECO:0007669"/>
    <property type="project" value="UniProtKB-KW"/>
</dbReference>
<dbReference type="Proteomes" id="UP000253850">
    <property type="component" value="Chromosome"/>
</dbReference>
<name>A0AAX2A631_9BACT</name>
<keyword evidence="5" id="KW-0547">Nucleotide-binding</keyword>
<keyword evidence="7" id="KW-0472">Membrane</keyword>
<dbReference type="KEGG" id="hbv:ABIV_1879"/>
<dbReference type="Pfam" id="PF00005">
    <property type="entry name" value="ABC_tran"/>
    <property type="match status" value="1"/>
</dbReference>
<evidence type="ECO:0000256" key="7">
    <source>
        <dbReference type="ARBA" id="ARBA00023136"/>
    </source>
</evidence>
<evidence type="ECO:0000256" key="2">
    <source>
        <dbReference type="ARBA" id="ARBA00005417"/>
    </source>
</evidence>
<proteinExistence type="inferred from homology"/>
<dbReference type="AlphaFoldDB" id="A0AAX2A631"/>
<dbReference type="InterPro" id="IPR017871">
    <property type="entry name" value="ABC_transporter-like_CS"/>
</dbReference>
<organism evidence="10 12">
    <name type="scientific">Halarcobacter bivalviorum</name>
    <dbReference type="NCBI Taxonomy" id="663364"/>
    <lineage>
        <taxon>Bacteria</taxon>
        <taxon>Pseudomonadati</taxon>
        <taxon>Campylobacterota</taxon>
        <taxon>Epsilonproteobacteria</taxon>
        <taxon>Campylobacterales</taxon>
        <taxon>Arcobacteraceae</taxon>
        <taxon>Halarcobacter</taxon>
    </lineage>
</organism>
<protein>
    <submittedName>
        <fullName evidence="9">Nickel ABC transporter, ATP-binding protein</fullName>
    </submittedName>
    <submittedName>
        <fullName evidence="10">Nickel import ATP-binding protein NikD</fullName>
    </submittedName>
</protein>
<dbReference type="Gene3D" id="3.40.50.300">
    <property type="entry name" value="P-loop containing nucleotide triphosphate hydrolases"/>
    <property type="match status" value="1"/>
</dbReference>
<dbReference type="SMART" id="SM00382">
    <property type="entry name" value="AAA"/>
    <property type="match status" value="1"/>
</dbReference>
<dbReference type="SUPFAM" id="SSF52540">
    <property type="entry name" value="P-loop containing nucleoside triphosphate hydrolases"/>
    <property type="match status" value="1"/>
</dbReference>
<evidence type="ECO:0000256" key="3">
    <source>
        <dbReference type="ARBA" id="ARBA00022448"/>
    </source>
</evidence>
<dbReference type="PROSITE" id="PS00211">
    <property type="entry name" value="ABC_TRANSPORTER_1"/>
    <property type="match status" value="1"/>
</dbReference>
<dbReference type="PANTHER" id="PTHR43297">
    <property type="entry name" value="OLIGOPEPTIDE TRANSPORT ATP-BINDING PROTEIN APPD"/>
    <property type="match status" value="1"/>
</dbReference>
<dbReference type="CDD" id="cd03257">
    <property type="entry name" value="ABC_NikE_OppD_transporters"/>
    <property type="match status" value="1"/>
</dbReference>
<evidence type="ECO:0000256" key="4">
    <source>
        <dbReference type="ARBA" id="ARBA00022475"/>
    </source>
</evidence>
<reference evidence="10 12" key="1">
    <citation type="submission" date="2017-10" db="EMBL/GenBank/DDBJ databases">
        <title>Genomics of the genus Arcobacter.</title>
        <authorList>
            <person name="Perez-Cataluna A."/>
            <person name="Figueras M.J."/>
        </authorList>
    </citation>
    <scope>NUCLEOTIDE SEQUENCE [LARGE SCALE GENOMIC DNA]</scope>
    <source>
        <strain evidence="10 12">CECT 7835</strain>
    </source>
</reference>